<dbReference type="GO" id="GO:0030153">
    <property type="term" value="P:bacteriocin immunity"/>
    <property type="evidence" value="ECO:0007669"/>
    <property type="project" value="InterPro"/>
</dbReference>
<evidence type="ECO:0000313" key="2">
    <source>
        <dbReference type="Proteomes" id="UP000243591"/>
    </source>
</evidence>
<dbReference type="InterPro" id="IPR053739">
    <property type="entry name" value="Bact_Immunity_Domain_sf"/>
</dbReference>
<dbReference type="Pfam" id="PF08951">
    <property type="entry name" value="EntA_Immun"/>
    <property type="match status" value="1"/>
</dbReference>
<gene>
    <name evidence="1" type="ORF">CNY62_01410</name>
</gene>
<protein>
    <submittedName>
        <fullName evidence="1">Bacteriocin immunity protein</fullName>
    </submittedName>
</protein>
<evidence type="ECO:0000313" key="1">
    <source>
        <dbReference type="EMBL" id="ATF25144.1"/>
    </source>
</evidence>
<dbReference type="Proteomes" id="UP000243591">
    <property type="component" value="Chromosome"/>
</dbReference>
<dbReference type="InterPro" id="IPR015046">
    <property type="entry name" value="LciA_Immunity-like"/>
</dbReference>
<reference evidence="1 2" key="1">
    <citation type="submission" date="2017-09" db="EMBL/GenBank/DDBJ databases">
        <title>Complete Genome Sequences of Two Strains of the Meat Spoilage Bacterium Brochothrix thermosphacta Isolated from Ground Chicken.</title>
        <authorList>
            <person name="Paoli G.C."/>
            <person name="Wijey C."/>
            <person name="Chen C.-Y."/>
            <person name="Nguyen L."/>
            <person name="Yan X."/>
            <person name="Irwin P.L."/>
        </authorList>
    </citation>
    <scope>NUCLEOTIDE SEQUENCE [LARGE SCALE GENOMIC DNA]</scope>
    <source>
        <strain evidence="1 2">BI</strain>
    </source>
</reference>
<sequence length="104" mass="11775">MHIMKRGVIMVKWYGSGQERASEALVIISKIINALTVENHRPLVSIFEEGYRELEKPTQSPTLILSRLQLSVSGCLTKNEIVLPRETQELLSQLSSLSYIRYGS</sequence>
<organism evidence="1 2">
    <name type="scientific">Brochothrix thermosphacta</name>
    <name type="common">Microbacterium thermosphactum</name>
    <dbReference type="NCBI Taxonomy" id="2756"/>
    <lineage>
        <taxon>Bacteria</taxon>
        <taxon>Bacillati</taxon>
        <taxon>Bacillota</taxon>
        <taxon>Bacilli</taxon>
        <taxon>Bacillales</taxon>
        <taxon>Listeriaceae</taxon>
        <taxon>Brochothrix</taxon>
    </lineage>
</organism>
<dbReference type="KEGG" id="bths:CNY62_01410"/>
<dbReference type="EMBL" id="CP023483">
    <property type="protein sequence ID" value="ATF25144.1"/>
    <property type="molecule type" value="Genomic_DNA"/>
</dbReference>
<keyword evidence="2" id="KW-1185">Reference proteome</keyword>
<dbReference type="Gene3D" id="1.20.1440.140">
    <property type="match status" value="1"/>
</dbReference>
<dbReference type="AlphaFoldDB" id="A0A291BVE8"/>
<name>A0A291BVE8_BROTH</name>
<proteinExistence type="predicted"/>
<accession>A0A291BVE8</accession>